<dbReference type="EMBL" id="BARW01006623">
    <property type="protein sequence ID" value="GAI78502.1"/>
    <property type="molecule type" value="Genomic_DNA"/>
</dbReference>
<name>X1RCQ3_9ZZZZ</name>
<organism evidence="1">
    <name type="scientific">marine sediment metagenome</name>
    <dbReference type="NCBI Taxonomy" id="412755"/>
    <lineage>
        <taxon>unclassified sequences</taxon>
        <taxon>metagenomes</taxon>
        <taxon>ecological metagenomes</taxon>
    </lineage>
</organism>
<gene>
    <name evidence="1" type="ORF">S12H4_13915</name>
</gene>
<proteinExistence type="predicted"/>
<comment type="caution">
    <text evidence="1">The sequence shown here is derived from an EMBL/GenBank/DDBJ whole genome shotgun (WGS) entry which is preliminary data.</text>
</comment>
<protein>
    <submittedName>
        <fullName evidence="1">Uncharacterized protein</fullName>
    </submittedName>
</protein>
<dbReference type="AlphaFoldDB" id="X1RCQ3"/>
<sequence length="71" mass="8253">MKKKIIMDVHFKSGEYENKMIAEASLEEVCRWIEQGKVLILKDNEDTEFIINFGAVEKIRYRGTEESENGA</sequence>
<evidence type="ECO:0000313" key="1">
    <source>
        <dbReference type="EMBL" id="GAI78502.1"/>
    </source>
</evidence>
<accession>X1RCQ3</accession>
<reference evidence="1" key="1">
    <citation type="journal article" date="2014" name="Front. Microbiol.">
        <title>High frequency of phylogenetically diverse reductive dehalogenase-homologous genes in deep subseafloor sedimentary metagenomes.</title>
        <authorList>
            <person name="Kawai M."/>
            <person name="Futagami T."/>
            <person name="Toyoda A."/>
            <person name="Takaki Y."/>
            <person name="Nishi S."/>
            <person name="Hori S."/>
            <person name="Arai W."/>
            <person name="Tsubouchi T."/>
            <person name="Morono Y."/>
            <person name="Uchiyama I."/>
            <person name="Ito T."/>
            <person name="Fujiyama A."/>
            <person name="Inagaki F."/>
            <person name="Takami H."/>
        </authorList>
    </citation>
    <scope>NUCLEOTIDE SEQUENCE</scope>
    <source>
        <strain evidence="1">Expedition CK06-06</strain>
    </source>
</reference>